<dbReference type="Gene3D" id="1.10.1240.10">
    <property type="entry name" value="Methionine synthase domain"/>
    <property type="match status" value="1"/>
</dbReference>
<dbReference type="OrthoDB" id="9800334at2"/>
<dbReference type="InterPro" id="IPR009061">
    <property type="entry name" value="DNA-bd_dom_put_sf"/>
</dbReference>
<dbReference type="Proteomes" id="UP000517765">
    <property type="component" value="Unassembled WGS sequence"/>
</dbReference>
<dbReference type="Gene3D" id="1.10.1660.10">
    <property type="match status" value="1"/>
</dbReference>
<dbReference type="RefSeq" id="WP_143648259.1">
    <property type="nucleotide sequence ID" value="NZ_JABJXA010000070.1"/>
</dbReference>
<comment type="caution">
    <text evidence="5">The sequence shown here is derived from an EMBL/GenBank/DDBJ whole genome shotgun (WGS) entry which is preliminary data.</text>
</comment>
<dbReference type="PANTHER" id="PTHR30204">
    <property type="entry name" value="REDOX-CYCLING DRUG-SENSING TRANSCRIPTIONAL ACTIVATOR SOXR"/>
    <property type="match status" value="1"/>
</dbReference>
<dbReference type="GO" id="GO:0003677">
    <property type="term" value="F:DNA binding"/>
    <property type="evidence" value="ECO:0007669"/>
    <property type="project" value="UniProtKB-KW"/>
</dbReference>
<dbReference type="Proteomes" id="UP000320857">
    <property type="component" value="Unassembled WGS sequence"/>
</dbReference>
<dbReference type="SUPFAM" id="SSF52242">
    <property type="entry name" value="Cobalamin (vitamin B12)-binding domain"/>
    <property type="match status" value="1"/>
</dbReference>
<feature type="compositionally biased region" description="Low complexity" evidence="2">
    <location>
        <begin position="14"/>
        <end position="26"/>
    </location>
</feature>
<feature type="region of interest" description="Disordered" evidence="2">
    <location>
        <begin position="80"/>
        <end position="151"/>
    </location>
</feature>
<dbReference type="PANTHER" id="PTHR30204:SF97">
    <property type="entry name" value="MERR FAMILY REGULATORY PROTEIN"/>
    <property type="match status" value="1"/>
</dbReference>
<dbReference type="Pfam" id="PF02607">
    <property type="entry name" value="B12-binding_2"/>
    <property type="match status" value="1"/>
</dbReference>
<feature type="region of interest" description="Disordered" evidence="2">
    <location>
        <begin position="1"/>
        <end position="31"/>
    </location>
</feature>
<evidence type="ECO:0000256" key="2">
    <source>
        <dbReference type="SAM" id="MobiDB-lite"/>
    </source>
</evidence>
<evidence type="ECO:0000259" key="3">
    <source>
        <dbReference type="PROSITE" id="PS50937"/>
    </source>
</evidence>
<dbReference type="SMART" id="SM00422">
    <property type="entry name" value="HTH_MERR"/>
    <property type="match status" value="1"/>
</dbReference>
<gene>
    <name evidence="5" type="ORF">FNX44_013185</name>
    <name evidence="4" type="ORF">H3147_13775</name>
</gene>
<dbReference type="Pfam" id="PF13411">
    <property type="entry name" value="MerR_1"/>
    <property type="match status" value="1"/>
</dbReference>
<evidence type="ECO:0000313" key="7">
    <source>
        <dbReference type="Proteomes" id="UP000517765"/>
    </source>
</evidence>
<accession>A0A5P0YR66</accession>
<protein>
    <submittedName>
        <fullName evidence="5">MerR family transcriptional regulator</fullName>
    </submittedName>
</protein>
<keyword evidence="6" id="KW-1185">Reference proteome</keyword>
<evidence type="ECO:0000313" key="6">
    <source>
        <dbReference type="Proteomes" id="UP000320857"/>
    </source>
</evidence>
<dbReference type="AlphaFoldDB" id="A0A5P0YR66"/>
<sequence>MSDEAHDDVHEEGPAAGPGLTTGAVARKLGVAPTTLRSWDRRYGIGPAERGDGRHRRWSPADVAMLERMCRLTSLGVPPGEAARRARAPQAEDAAHDPAEVRRELPPAAASEPRPRRPERPAAPTRGTRGRPDPPHGHGTPGGRGALPLGSVRPECRGLANAAVRLDAPALDALLHAAVEEHGLLTAWDEVIMPALRAVGRKWATSGERYVEVEHLMSWHISTLLRRMTAGAPVGEVRQPVLLACAPDETHSLPLEALAAGLTERGLPVRMFGAAVPPDALDEAVRRIGPAAVVLWSQSRVTADRRLARRVQATAWGVRGARQHPALLLAGPGWAGAGRVEGAGRPLSLRAALDTLTALWGALPAGPPG</sequence>
<evidence type="ECO:0000313" key="4">
    <source>
        <dbReference type="EMBL" id="MBB1259894.1"/>
    </source>
</evidence>
<dbReference type="InterPro" id="IPR047057">
    <property type="entry name" value="MerR_fam"/>
</dbReference>
<dbReference type="GO" id="GO:0046872">
    <property type="term" value="F:metal ion binding"/>
    <property type="evidence" value="ECO:0007669"/>
    <property type="project" value="InterPro"/>
</dbReference>
<organism evidence="5 6">
    <name type="scientific">Streptomyces alkaliterrae</name>
    <dbReference type="NCBI Taxonomy" id="2213162"/>
    <lineage>
        <taxon>Bacteria</taxon>
        <taxon>Bacillati</taxon>
        <taxon>Actinomycetota</taxon>
        <taxon>Actinomycetes</taxon>
        <taxon>Kitasatosporales</taxon>
        <taxon>Streptomycetaceae</taxon>
        <taxon>Streptomyces</taxon>
    </lineage>
</organism>
<proteinExistence type="predicted"/>
<reference evidence="7" key="2">
    <citation type="submission" date="2020-05" db="EMBL/GenBank/DDBJ databases">
        <title>Classification of alakaliphilic streptomycetes isolated from an alkaline soil next to Lonar Crater, India and a proposal for the recognition of Streptomyces alkaliterrae sp. nov.</title>
        <authorList>
            <person name="Golinska P."/>
        </authorList>
    </citation>
    <scope>NUCLEOTIDE SEQUENCE [LARGE SCALE GENOMIC DNA]</scope>
    <source>
        <strain evidence="7">OF8</strain>
    </source>
</reference>
<reference evidence="4" key="3">
    <citation type="journal article" name="Syst. Appl. Microbiol.">
        <title>Streptomyces alkaliterrae sp. nov., isolated from an alkaline soil, and emended descriptions of Streptomyces alkaliphilus, Streptomyces calidiresistens and Streptomyces durbertensis.</title>
        <authorList>
            <person name="Swiecimska M."/>
            <person name="Golinska P."/>
            <person name="Nouioui I."/>
            <person name="Wypij M."/>
            <person name="Rai M."/>
            <person name="Sangal V."/>
            <person name="Goodfellow M."/>
        </authorList>
    </citation>
    <scope>NUCLEOTIDE SEQUENCE</scope>
    <source>
        <strain evidence="4">OF8</strain>
    </source>
</reference>
<dbReference type="InterPro" id="IPR003759">
    <property type="entry name" value="Cbl-bd_cap"/>
</dbReference>
<dbReference type="GO" id="GO:0031419">
    <property type="term" value="F:cobalamin binding"/>
    <property type="evidence" value="ECO:0007669"/>
    <property type="project" value="InterPro"/>
</dbReference>
<dbReference type="GO" id="GO:0003700">
    <property type="term" value="F:DNA-binding transcription factor activity"/>
    <property type="evidence" value="ECO:0007669"/>
    <property type="project" value="InterPro"/>
</dbReference>
<dbReference type="InterPro" id="IPR000551">
    <property type="entry name" value="MerR-type_HTH_dom"/>
</dbReference>
<evidence type="ECO:0000313" key="5">
    <source>
        <dbReference type="EMBL" id="MQS02806.1"/>
    </source>
</evidence>
<name>A0A5P0YR66_9ACTN</name>
<keyword evidence="1" id="KW-0238">DNA-binding</keyword>
<dbReference type="InterPro" id="IPR036594">
    <property type="entry name" value="Meth_synthase_dom"/>
</dbReference>
<dbReference type="SUPFAM" id="SSF46955">
    <property type="entry name" value="Putative DNA-binding domain"/>
    <property type="match status" value="1"/>
</dbReference>
<dbReference type="Gene3D" id="3.40.50.280">
    <property type="entry name" value="Cobalamin-binding domain"/>
    <property type="match status" value="1"/>
</dbReference>
<reference evidence="5 6" key="1">
    <citation type="submission" date="2019-10" db="EMBL/GenBank/DDBJ databases">
        <title>Streptomyces sp. nov., a novel actinobacterium isolated from alkaline environment.</title>
        <authorList>
            <person name="Golinska P."/>
        </authorList>
    </citation>
    <scope>NUCLEOTIDE SEQUENCE [LARGE SCALE GENOMIC DNA]</scope>
    <source>
        <strain evidence="5 6">OF1</strain>
    </source>
</reference>
<dbReference type="CDD" id="cd01104">
    <property type="entry name" value="HTH_MlrA-CarA"/>
    <property type="match status" value="1"/>
</dbReference>
<dbReference type="PROSITE" id="PS50937">
    <property type="entry name" value="HTH_MERR_2"/>
    <property type="match status" value="1"/>
</dbReference>
<dbReference type="InterPro" id="IPR036724">
    <property type="entry name" value="Cobalamin-bd_sf"/>
</dbReference>
<dbReference type="EMBL" id="VJYK02000116">
    <property type="protein sequence ID" value="MQS02806.1"/>
    <property type="molecule type" value="Genomic_DNA"/>
</dbReference>
<feature type="domain" description="HTH merR-type" evidence="3">
    <location>
        <begin position="19"/>
        <end position="88"/>
    </location>
</feature>
<evidence type="ECO:0000256" key="1">
    <source>
        <dbReference type="ARBA" id="ARBA00023125"/>
    </source>
</evidence>
<dbReference type="EMBL" id="JABJXA010000070">
    <property type="protein sequence ID" value="MBB1259894.1"/>
    <property type="molecule type" value="Genomic_DNA"/>
</dbReference>
<feature type="compositionally biased region" description="Basic and acidic residues" evidence="2">
    <location>
        <begin position="93"/>
        <end position="105"/>
    </location>
</feature>